<evidence type="ECO:0000313" key="2">
    <source>
        <dbReference type="EMBL" id="EPF73344.1"/>
    </source>
</evidence>
<dbReference type="EMBL" id="ATGI01000027">
    <property type="protein sequence ID" value="EPF73344.1"/>
    <property type="molecule type" value="Genomic_DNA"/>
</dbReference>
<dbReference type="RefSeq" id="WP_016656506.1">
    <property type="nucleotide sequence ID" value="NZ_KE340353.1"/>
</dbReference>
<dbReference type="PATRIC" id="fig|421052.3.peg.2050"/>
<organism evidence="2 3">
    <name type="scientific">Acinetobacter rudis CIP 110305</name>
    <dbReference type="NCBI Taxonomy" id="421052"/>
    <lineage>
        <taxon>Bacteria</taxon>
        <taxon>Pseudomonadati</taxon>
        <taxon>Pseudomonadota</taxon>
        <taxon>Gammaproteobacteria</taxon>
        <taxon>Moraxellales</taxon>
        <taxon>Moraxellaceae</taxon>
        <taxon>Acinetobacter</taxon>
    </lineage>
</organism>
<protein>
    <submittedName>
        <fullName evidence="2">Uncharacterized protein</fullName>
    </submittedName>
</protein>
<dbReference type="eggNOG" id="ENOG50331BV">
    <property type="taxonomic scope" value="Bacteria"/>
</dbReference>
<gene>
    <name evidence="2" type="ORF">F945_02100</name>
</gene>
<dbReference type="AlphaFoldDB" id="S3NG90"/>
<reference evidence="2 3" key="1">
    <citation type="submission" date="2013-06" db="EMBL/GenBank/DDBJ databases">
        <title>The Genome Sequence of Acinetobacter rudis CIP 110305.</title>
        <authorList>
            <consortium name="The Broad Institute Genome Sequencing Platform"/>
            <consortium name="The Broad Institute Genome Sequencing Center for Infectious Disease"/>
            <person name="Cerqueira G."/>
            <person name="Feldgarden M."/>
            <person name="Courvalin P."/>
            <person name="Perichon B."/>
            <person name="Grillot-Courvalin C."/>
            <person name="Clermont D."/>
            <person name="Rocha E."/>
            <person name="Yoon E.-J."/>
            <person name="Nemec A."/>
            <person name="Young S.K."/>
            <person name="Zeng Q."/>
            <person name="Gargeya S."/>
            <person name="Fitzgerald M."/>
            <person name="Abouelleil A."/>
            <person name="Alvarado L."/>
            <person name="Berlin A.M."/>
            <person name="Chapman S.B."/>
            <person name="Dewar J."/>
            <person name="Goldberg J."/>
            <person name="Griggs A."/>
            <person name="Gujja S."/>
            <person name="Hansen M."/>
            <person name="Howarth C."/>
            <person name="Imamovic A."/>
            <person name="Larimer J."/>
            <person name="McCowan C."/>
            <person name="Murphy C."/>
            <person name="Pearson M."/>
            <person name="Priest M."/>
            <person name="Roberts A."/>
            <person name="Saif S."/>
            <person name="Shea T."/>
            <person name="Sykes S."/>
            <person name="Wortman J."/>
            <person name="Nusbaum C."/>
            <person name="Birren B."/>
        </authorList>
    </citation>
    <scope>NUCLEOTIDE SEQUENCE [LARGE SCALE GENOMIC DNA]</scope>
    <source>
        <strain evidence="2 3">CIP 110305</strain>
    </source>
</reference>
<name>S3NG90_9GAMM</name>
<evidence type="ECO:0000313" key="3">
    <source>
        <dbReference type="Proteomes" id="UP000014568"/>
    </source>
</evidence>
<dbReference type="Proteomes" id="UP000014568">
    <property type="component" value="Unassembled WGS sequence"/>
</dbReference>
<evidence type="ECO:0000256" key="1">
    <source>
        <dbReference type="SAM" id="Phobius"/>
    </source>
</evidence>
<feature type="transmembrane region" description="Helical" evidence="1">
    <location>
        <begin position="6"/>
        <end position="25"/>
    </location>
</feature>
<keyword evidence="1" id="KW-1133">Transmembrane helix</keyword>
<dbReference type="HOGENOM" id="CLU_2230648_0_0_6"/>
<keyword evidence="1" id="KW-0472">Membrane</keyword>
<sequence>MNKKYLILTIVLSGIVGGIIGFVIYSQLFARYDAVVTSCVITNQAVENNMLTAEQVKQLGYLTGKSLNSSHSSVASKLKLSDAQISNASKDSVCSQFLVGVNQASK</sequence>
<keyword evidence="1" id="KW-0812">Transmembrane</keyword>
<accession>S3NG90</accession>
<proteinExistence type="predicted"/>
<keyword evidence="3" id="KW-1185">Reference proteome</keyword>
<comment type="caution">
    <text evidence="2">The sequence shown here is derived from an EMBL/GenBank/DDBJ whole genome shotgun (WGS) entry which is preliminary data.</text>
</comment>
<dbReference type="OrthoDB" id="6711956at2"/>